<name>A0A8T4L232_9ARCH</name>
<evidence type="ECO:0000313" key="3">
    <source>
        <dbReference type="EMBL" id="MBS3061378.1"/>
    </source>
</evidence>
<accession>A0A8T4L232</accession>
<reference evidence="3" key="2">
    <citation type="submission" date="2021-05" db="EMBL/GenBank/DDBJ databases">
        <title>Protein family content uncovers lineage relationships and bacterial pathway maintenance mechanisms in DPANN archaea.</title>
        <authorList>
            <person name="Castelle C.J."/>
            <person name="Meheust R."/>
            <person name="Jaffe A.L."/>
            <person name="Seitz K."/>
            <person name="Gong X."/>
            <person name="Baker B.J."/>
            <person name="Banfield J.F."/>
        </authorList>
    </citation>
    <scope>NUCLEOTIDE SEQUENCE</scope>
    <source>
        <strain evidence="3">RIFCSPLOWO2_01_FULL_AR10_48_17</strain>
    </source>
</reference>
<feature type="domain" description="Glycosyl transferase family 1" evidence="1">
    <location>
        <begin position="175"/>
        <end position="338"/>
    </location>
</feature>
<dbReference type="SUPFAM" id="SSF53756">
    <property type="entry name" value="UDP-Glycosyltransferase/glycogen phosphorylase"/>
    <property type="match status" value="1"/>
</dbReference>
<dbReference type="InterPro" id="IPR001296">
    <property type="entry name" value="Glyco_trans_1"/>
</dbReference>
<evidence type="ECO:0000313" key="4">
    <source>
        <dbReference type="Proteomes" id="UP000675968"/>
    </source>
</evidence>
<reference evidence="3" key="1">
    <citation type="submission" date="2021-03" db="EMBL/GenBank/DDBJ databases">
        <authorList>
            <person name="Jaffe A."/>
        </authorList>
    </citation>
    <scope>NUCLEOTIDE SEQUENCE</scope>
    <source>
        <strain evidence="3">RIFCSPLOWO2_01_FULL_AR10_48_17</strain>
    </source>
</reference>
<dbReference type="PANTHER" id="PTHR12526">
    <property type="entry name" value="GLYCOSYLTRANSFERASE"/>
    <property type="match status" value="1"/>
</dbReference>
<dbReference type="CDD" id="cd03801">
    <property type="entry name" value="GT4_PimA-like"/>
    <property type="match status" value="1"/>
</dbReference>
<proteinExistence type="predicted"/>
<evidence type="ECO:0000259" key="2">
    <source>
        <dbReference type="Pfam" id="PF13439"/>
    </source>
</evidence>
<dbReference type="PANTHER" id="PTHR12526:SF618">
    <property type="entry name" value="GLYCOSYLTRANSFERASE, FAMILY 4"/>
    <property type="match status" value="1"/>
</dbReference>
<comment type="caution">
    <text evidence="3">The sequence shown here is derived from an EMBL/GenBank/DDBJ whole genome shotgun (WGS) entry which is preliminary data.</text>
</comment>
<organism evidence="3 4">
    <name type="scientific">Candidatus Iainarchaeum sp</name>
    <dbReference type="NCBI Taxonomy" id="3101447"/>
    <lineage>
        <taxon>Archaea</taxon>
        <taxon>Candidatus Iainarchaeota</taxon>
        <taxon>Candidatus Iainarchaeia</taxon>
        <taxon>Candidatus Iainarchaeales</taxon>
        <taxon>Candidatus Iainarchaeaceae</taxon>
        <taxon>Candidatus Iainarchaeum</taxon>
    </lineage>
</organism>
<dbReference type="GO" id="GO:0016757">
    <property type="term" value="F:glycosyltransferase activity"/>
    <property type="evidence" value="ECO:0007669"/>
    <property type="project" value="InterPro"/>
</dbReference>
<sequence length="370" mass="42083">MRILILNWRDIRHPEKGGAEILTFEIAKRLVTKGHSVTWFSPRFKNSKPEEEIEGVQFVRAGGKYTVYFVAAWKYWHNQLGSFDIVIDEMNGIPFFSPLYIREKKILMLHHVVGKIWHVEFPFPFSSFGALFEKAALKLYAQIPVITEGKSTCRDLIRMGFQDTSTMTVGTGITRPKKPLPKKNNQLVFVGRMKKAKQPDHAIRAIGLLKNRFPDLQLKLIGGGDEKYIEEMKQQVKDLGLEKQISFLGHLGFEERNRIVSESMAILVPSIKEGWGLIVTEANCVGTIAIGYNVNGLCDAISDGENGFLTENNPTALAEKIRFFLSLSTEKKLKYSQKALFHSRRFEWNTGADEVEALLKKTLKNTLSFK</sequence>
<dbReference type="AlphaFoldDB" id="A0A8T4L232"/>
<dbReference type="InterPro" id="IPR028098">
    <property type="entry name" value="Glyco_trans_4-like_N"/>
</dbReference>
<protein>
    <submittedName>
        <fullName evidence="3">Glycosyltransferase family 4 protein</fullName>
    </submittedName>
</protein>
<feature type="domain" description="Glycosyltransferase subfamily 4-like N-terminal" evidence="2">
    <location>
        <begin position="17"/>
        <end position="173"/>
    </location>
</feature>
<dbReference type="Gene3D" id="3.40.50.2000">
    <property type="entry name" value="Glycogen Phosphorylase B"/>
    <property type="match status" value="2"/>
</dbReference>
<gene>
    <name evidence="3" type="ORF">J4215_02235</name>
</gene>
<dbReference type="EMBL" id="JAGVWC010000009">
    <property type="protein sequence ID" value="MBS3061378.1"/>
    <property type="molecule type" value="Genomic_DNA"/>
</dbReference>
<dbReference type="Pfam" id="PF13439">
    <property type="entry name" value="Glyco_transf_4"/>
    <property type="match status" value="1"/>
</dbReference>
<dbReference type="Proteomes" id="UP000675968">
    <property type="component" value="Unassembled WGS sequence"/>
</dbReference>
<dbReference type="Pfam" id="PF00534">
    <property type="entry name" value="Glycos_transf_1"/>
    <property type="match status" value="1"/>
</dbReference>
<evidence type="ECO:0000259" key="1">
    <source>
        <dbReference type="Pfam" id="PF00534"/>
    </source>
</evidence>